<name>A0A4Z2FCQ9_9TELE</name>
<evidence type="ECO:0000313" key="3">
    <source>
        <dbReference type="Proteomes" id="UP000314294"/>
    </source>
</evidence>
<organism evidence="2 3">
    <name type="scientific">Liparis tanakae</name>
    <name type="common">Tanaka's snailfish</name>
    <dbReference type="NCBI Taxonomy" id="230148"/>
    <lineage>
        <taxon>Eukaryota</taxon>
        <taxon>Metazoa</taxon>
        <taxon>Chordata</taxon>
        <taxon>Craniata</taxon>
        <taxon>Vertebrata</taxon>
        <taxon>Euteleostomi</taxon>
        <taxon>Actinopterygii</taxon>
        <taxon>Neopterygii</taxon>
        <taxon>Teleostei</taxon>
        <taxon>Neoteleostei</taxon>
        <taxon>Acanthomorphata</taxon>
        <taxon>Eupercaria</taxon>
        <taxon>Perciformes</taxon>
        <taxon>Cottioidei</taxon>
        <taxon>Cottales</taxon>
        <taxon>Liparidae</taxon>
        <taxon>Liparis</taxon>
    </lineage>
</organism>
<sequence length="62" mass="6611">MITERSKRSPVTRSPAQRVTAEGPGLTEQLRGRTSAVTYRRAARAVARASQAAGPRETCGAI</sequence>
<reference evidence="2 3" key="1">
    <citation type="submission" date="2019-03" db="EMBL/GenBank/DDBJ databases">
        <title>First draft genome of Liparis tanakae, snailfish: a comprehensive survey of snailfish specific genes.</title>
        <authorList>
            <person name="Kim W."/>
            <person name="Song I."/>
            <person name="Jeong J.-H."/>
            <person name="Kim D."/>
            <person name="Kim S."/>
            <person name="Ryu S."/>
            <person name="Song J.Y."/>
            <person name="Lee S.K."/>
        </authorList>
    </citation>
    <scope>NUCLEOTIDE SEQUENCE [LARGE SCALE GENOMIC DNA]</scope>
    <source>
        <tissue evidence="2">Muscle</tissue>
    </source>
</reference>
<feature type="region of interest" description="Disordered" evidence="1">
    <location>
        <begin position="1"/>
        <end position="34"/>
    </location>
</feature>
<gene>
    <name evidence="2" type="ORF">EYF80_051150</name>
</gene>
<dbReference type="Proteomes" id="UP000314294">
    <property type="component" value="Unassembled WGS sequence"/>
</dbReference>
<protein>
    <submittedName>
        <fullName evidence="2">Uncharacterized protein</fullName>
    </submittedName>
</protein>
<accession>A0A4Z2FCQ9</accession>
<keyword evidence="3" id="KW-1185">Reference proteome</keyword>
<evidence type="ECO:0000256" key="1">
    <source>
        <dbReference type="SAM" id="MobiDB-lite"/>
    </source>
</evidence>
<comment type="caution">
    <text evidence="2">The sequence shown here is derived from an EMBL/GenBank/DDBJ whole genome shotgun (WGS) entry which is preliminary data.</text>
</comment>
<proteinExistence type="predicted"/>
<dbReference type="EMBL" id="SRLO01001350">
    <property type="protein sequence ID" value="TNN38680.1"/>
    <property type="molecule type" value="Genomic_DNA"/>
</dbReference>
<dbReference type="AlphaFoldDB" id="A0A4Z2FCQ9"/>
<evidence type="ECO:0000313" key="2">
    <source>
        <dbReference type="EMBL" id="TNN38680.1"/>
    </source>
</evidence>